<accession>A0A543KMS6</accession>
<name>A0A543KMS6_9MICO</name>
<gene>
    <name evidence="1" type="ORF">FB476_1249</name>
</gene>
<evidence type="ECO:0000313" key="1">
    <source>
        <dbReference type="EMBL" id="TQM96383.1"/>
    </source>
</evidence>
<organism evidence="1 2">
    <name type="scientific">Ornithinimicrobium humiphilum</name>
    <dbReference type="NCBI Taxonomy" id="125288"/>
    <lineage>
        <taxon>Bacteria</taxon>
        <taxon>Bacillati</taxon>
        <taxon>Actinomycetota</taxon>
        <taxon>Actinomycetes</taxon>
        <taxon>Micrococcales</taxon>
        <taxon>Ornithinimicrobiaceae</taxon>
        <taxon>Ornithinimicrobium</taxon>
    </lineage>
</organism>
<dbReference type="AlphaFoldDB" id="A0A543KMS6"/>
<dbReference type="EMBL" id="VFPU01000001">
    <property type="protein sequence ID" value="TQM96383.1"/>
    <property type="molecule type" value="Genomic_DNA"/>
</dbReference>
<reference evidence="1 2" key="1">
    <citation type="submission" date="2019-06" db="EMBL/GenBank/DDBJ databases">
        <title>Sequencing the genomes of 1000 actinobacteria strains.</title>
        <authorList>
            <person name="Klenk H.-P."/>
        </authorList>
    </citation>
    <scope>NUCLEOTIDE SEQUENCE [LARGE SCALE GENOMIC DNA]</scope>
    <source>
        <strain evidence="1 2">DSM 12362</strain>
    </source>
</reference>
<comment type="caution">
    <text evidence="1">The sequence shown here is derived from an EMBL/GenBank/DDBJ whole genome shotgun (WGS) entry which is preliminary data.</text>
</comment>
<protein>
    <submittedName>
        <fullName evidence="1">Uncharacterized protein</fullName>
    </submittedName>
</protein>
<proteinExistence type="predicted"/>
<dbReference type="RefSeq" id="WP_141818011.1">
    <property type="nucleotide sequence ID" value="NZ_BAAAIL010000003.1"/>
</dbReference>
<dbReference type="OrthoDB" id="3822678at2"/>
<dbReference type="Proteomes" id="UP000315133">
    <property type="component" value="Unassembled WGS sequence"/>
</dbReference>
<evidence type="ECO:0000313" key="2">
    <source>
        <dbReference type="Proteomes" id="UP000315133"/>
    </source>
</evidence>
<keyword evidence="2" id="KW-1185">Reference proteome</keyword>
<sequence length="147" mass="15560">MSRDDHLPTDWYARSLADPALAGELLDAIVTPADRSRGGVSLLLCRGDGRLAQPVLVEGAHDEGAQRETISAIALNCVSMPGVGGLVVAMVRPWGVSITDADRRVHQHAIDVCRRAPLDLHGTFVVTNGGIVALPVAPELVGRWDVA</sequence>